<keyword evidence="11" id="KW-1185">Reference proteome</keyword>
<dbReference type="AlphaFoldDB" id="A0A507EFI9"/>
<dbReference type="PANTHER" id="PTHR13085:SF0">
    <property type="entry name" value="SIGNAL PEPTIDASE COMPLEX SUBUNIT 2"/>
    <property type="match status" value="1"/>
</dbReference>
<accession>A0A507EFI9</accession>
<protein>
    <recommendedName>
        <fullName evidence="3">Signal peptidase complex subunit 2</fullName>
    </recommendedName>
</protein>
<comment type="similarity">
    <text evidence="2">Belongs to the SPCS2 family.</text>
</comment>
<evidence type="ECO:0000256" key="5">
    <source>
        <dbReference type="ARBA" id="ARBA00022824"/>
    </source>
</evidence>
<dbReference type="GO" id="GO:0045047">
    <property type="term" value="P:protein targeting to ER"/>
    <property type="evidence" value="ECO:0007669"/>
    <property type="project" value="TreeGrafter"/>
</dbReference>
<gene>
    <name evidence="10" type="ORF">PhCBS80983_g00256</name>
</gene>
<reference evidence="10 11" key="1">
    <citation type="journal article" date="2019" name="Sci. Rep.">
        <title>Comparative genomics of chytrid fungi reveal insights into the obligate biotrophic and pathogenic lifestyle of Synchytrium endobioticum.</title>
        <authorList>
            <person name="van de Vossenberg B.T.L.H."/>
            <person name="Warris S."/>
            <person name="Nguyen H.D.T."/>
            <person name="van Gent-Pelzer M.P.E."/>
            <person name="Joly D.L."/>
            <person name="van de Geest H.C."/>
            <person name="Bonants P.J.M."/>
            <person name="Smith D.S."/>
            <person name="Levesque C.A."/>
            <person name="van der Lee T.A.J."/>
        </authorList>
    </citation>
    <scope>NUCLEOTIDE SEQUENCE [LARGE SCALE GENOMIC DNA]</scope>
    <source>
        <strain evidence="10 11">CBS 809.83</strain>
    </source>
</reference>
<dbReference type="Proteomes" id="UP000318582">
    <property type="component" value="Unassembled WGS sequence"/>
</dbReference>
<dbReference type="EMBL" id="QEAQ01000002">
    <property type="protein sequence ID" value="TPX62522.1"/>
    <property type="molecule type" value="Genomic_DNA"/>
</dbReference>
<dbReference type="PANTHER" id="PTHR13085">
    <property type="entry name" value="MICROSOMAL SIGNAL PEPTIDASE 25 KDA SUBUNIT"/>
    <property type="match status" value="1"/>
</dbReference>
<dbReference type="GO" id="GO:0005787">
    <property type="term" value="C:signal peptidase complex"/>
    <property type="evidence" value="ECO:0007669"/>
    <property type="project" value="InterPro"/>
</dbReference>
<proteinExistence type="inferred from homology"/>
<evidence type="ECO:0000256" key="1">
    <source>
        <dbReference type="ARBA" id="ARBA00004477"/>
    </source>
</evidence>
<evidence type="ECO:0000256" key="7">
    <source>
        <dbReference type="ARBA" id="ARBA00023136"/>
    </source>
</evidence>
<evidence type="ECO:0000256" key="6">
    <source>
        <dbReference type="ARBA" id="ARBA00022989"/>
    </source>
</evidence>
<evidence type="ECO:0000256" key="4">
    <source>
        <dbReference type="ARBA" id="ARBA00022692"/>
    </source>
</evidence>
<evidence type="ECO:0000256" key="8">
    <source>
        <dbReference type="ARBA" id="ARBA00045608"/>
    </source>
</evidence>
<evidence type="ECO:0000256" key="3">
    <source>
        <dbReference type="ARBA" id="ARBA00017057"/>
    </source>
</evidence>
<name>A0A507EFI9_9FUNG</name>
<keyword evidence="6 9" id="KW-1133">Transmembrane helix</keyword>
<evidence type="ECO:0000313" key="11">
    <source>
        <dbReference type="Proteomes" id="UP000318582"/>
    </source>
</evidence>
<dbReference type="STRING" id="109895.A0A507EFI9"/>
<comment type="caution">
    <text evidence="10">The sequence shown here is derived from an EMBL/GenBank/DDBJ whole genome shotgun (WGS) entry which is preliminary data.</text>
</comment>
<dbReference type="Pfam" id="PF06703">
    <property type="entry name" value="SPC25"/>
    <property type="match status" value="1"/>
</dbReference>
<keyword evidence="7 9" id="KW-0472">Membrane</keyword>
<dbReference type="InterPro" id="IPR009582">
    <property type="entry name" value="Spc2/SPCS2"/>
</dbReference>
<keyword evidence="5" id="KW-0256">Endoplasmic reticulum</keyword>
<evidence type="ECO:0000256" key="9">
    <source>
        <dbReference type="SAM" id="Phobius"/>
    </source>
</evidence>
<keyword evidence="4 9" id="KW-0812">Transmembrane</keyword>
<evidence type="ECO:0000313" key="10">
    <source>
        <dbReference type="EMBL" id="TPX62522.1"/>
    </source>
</evidence>
<organism evidence="10 11">
    <name type="scientific">Powellomyces hirtus</name>
    <dbReference type="NCBI Taxonomy" id="109895"/>
    <lineage>
        <taxon>Eukaryota</taxon>
        <taxon>Fungi</taxon>
        <taxon>Fungi incertae sedis</taxon>
        <taxon>Chytridiomycota</taxon>
        <taxon>Chytridiomycota incertae sedis</taxon>
        <taxon>Chytridiomycetes</taxon>
        <taxon>Spizellomycetales</taxon>
        <taxon>Powellomycetaceae</taxon>
        <taxon>Powellomyces</taxon>
    </lineage>
</organism>
<evidence type="ECO:0000256" key="2">
    <source>
        <dbReference type="ARBA" id="ARBA00007324"/>
    </source>
</evidence>
<comment type="subcellular location">
    <subcellularLocation>
        <location evidence="1">Endoplasmic reticulum membrane</location>
        <topology evidence="1">Multi-pass membrane protein</topology>
    </subcellularLocation>
</comment>
<comment type="function">
    <text evidence="8">Component of the signal peptidase complex (SPC) which catalyzes the cleavage of N-terminal signal sequences from nascent proteins as they are translocated into the lumen of the endoplasmic reticulum. Enhances the enzymatic activity of SPC and facilitates the interactions between different components of the translocation site.</text>
</comment>
<feature type="transmembrane region" description="Helical" evidence="9">
    <location>
        <begin position="97"/>
        <end position="116"/>
    </location>
</feature>
<feature type="transmembrane region" description="Helical" evidence="9">
    <location>
        <begin position="69"/>
        <end position="91"/>
    </location>
</feature>
<sequence>MANKKRDTPVPSVVDTSTSVFCAEQATHPVIINNSNDSEMKHTLDDALKRVLVQDFKFTEIHTHIDRRLLLGFASVAFAAYASVYSYIVPFPECKPVLLVCVAAYFILNGALMLYIQHVEQNVIFQGVRRDPLGLEPDQKIVVRTSHEPFTPEYTVIFNSGSDQAVASAGAAVKQTKAKKSSGTVTLVKSFGEYFDVEGRLAPEVFVKHIAGAVNACGMKIE</sequence>
<dbReference type="GO" id="GO:0006465">
    <property type="term" value="P:signal peptide processing"/>
    <property type="evidence" value="ECO:0007669"/>
    <property type="project" value="InterPro"/>
</dbReference>